<evidence type="ECO:0000256" key="3">
    <source>
        <dbReference type="ARBA" id="ARBA00023315"/>
    </source>
</evidence>
<keyword evidence="2" id="KW-0808">Transferase</keyword>
<dbReference type="InterPro" id="IPR000182">
    <property type="entry name" value="GNAT_dom"/>
</dbReference>
<keyword evidence="6" id="KW-1185">Reference proteome</keyword>
<dbReference type="Gene3D" id="3.40.630.30">
    <property type="match status" value="1"/>
</dbReference>
<dbReference type="PROSITE" id="PS51186">
    <property type="entry name" value="GNAT"/>
    <property type="match status" value="1"/>
</dbReference>
<organism evidence="5 6">
    <name type="scientific">Silvimonas terrae</name>
    <dbReference type="NCBI Taxonomy" id="300266"/>
    <lineage>
        <taxon>Bacteria</taxon>
        <taxon>Pseudomonadati</taxon>
        <taxon>Pseudomonadota</taxon>
        <taxon>Betaproteobacteria</taxon>
        <taxon>Neisseriales</taxon>
        <taxon>Chitinibacteraceae</taxon>
        <taxon>Silvimonas</taxon>
    </lineage>
</organism>
<accession>A0A840RMU5</accession>
<dbReference type="CDD" id="cd04301">
    <property type="entry name" value="NAT_SF"/>
    <property type="match status" value="1"/>
</dbReference>
<feature type="domain" description="N-acetyltransferase" evidence="4">
    <location>
        <begin position="5"/>
        <end position="161"/>
    </location>
</feature>
<dbReference type="PANTHER" id="PTHR10545:SF29">
    <property type="entry name" value="GH14572P-RELATED"/>
    <property type="match status" value="1"/>
</dbReference>
<keyword evidence="3" id="KW-0012">Acyltransferase</keyword>
<evidence type="ECO:0000313" key="6">
    <source>
        <dbReference type="Proteomes" id="UP000543030"/>
    </source>
</evidence>
<gene>
    <name evidence="5" type="ORF">HNQ50_004269</name>
</gene>
<dbReference type="Pfam" id="PF00583">
    <property type="entry name" value="Acetyltransf_1"/>
    <property type="match status" value="1"/>
</dbReference>
<dbReference type="InterPro" id="IPR051016">
    <property type="entry name" value="Diverse_Substrate_AcTransf"/>
</dbReference>
<comment type="caution">
    <text evidence="5">The sequence shown here is derived from an EMBL/GenBank/DDBJ whole genome shotgun (WGS) entry which is preliminary data.</text>
</comment>
<dbReference type="RefSeq" id="WP_184103162.1">
    <property type="nucleotide sequence ID" value="NZ_JACHHN010000011.1"/>
</dbReference>
<dbReference type="EMBL" id="JACHHN010000011">
    <property type="protein sequence ID" value="MBB5193512.1"/>
    <property type="molecule type" value="Genomic_DNA"/>
</dbReference>
<dbReference type="PANTHER" id="PTHR10545">
    <property type="entry name" value="DIAMINE N-ACETYLTRANSFERASE"/>
    <property type="match status" value="1"/>
</dbReference>
<dbReference type="AlphaFoldDB" id="A0A840RMU5"/>
<evidence type="ECO:0000313" key="5">
    <source>
        <dbReference type="EMBL" id="MBB5193512.1"/>
    </source>
</evidence>
<dbReference type="SUPFAM" id="SSF55729">
    <property type="entry name" value="Acyl-CoA N-acyltransferases (Nat)"/>
    <property type="match status" value="1"/>
</dbReference>
<evidence type="ECO:0000256" key="2">
    <source>
        <dbReference type="ARBA" id="ARBA00022679"/>
    </source>
</evidence>
<sequence>MSAHVKIRPATPADVNEILAMVTELAEFEKLTHLLDMSAERLTADLFGDKPLIECLIAQDGDNVLAFALYFQSYSTFLTRRSLYLEDLYVRPQARGMGLGKRMLLQLAKIAKARGFGRFEWSVLDWNVNAIGFYEGLGATVMPDWRICRVHGAALDQMAARED</sequence>
<protein>
    <submittedName>
        <fullName evidence="5">Ribosomal protein S18 acetylase RimI-like enzyme</fullName>
    </submittedName>
</protein>
<dbReference type="GO" id="GO:0005840">
    <property type="term" value="C:ribosome"/>
    <property type="evidence" value="ECO:0007669"/>
    <property type="project" value="UniProtKB-KW"/>
</dbReference>
<reference evidence="5 6" key="1">
    <citation type="submission" date="2020-08" db="EMBL/GenBank/DDBJ databases">
        <title>Genomic Encyclopedia of Type Strains, Phase IV (KMG-IV): sequencing the most valuable type-strain genomes for metagenomic binning, comparative biology and taxonomic classification.</title>
        <authorList>
            <person name="Goeker M."/>
        </authorList>
    </citation>
    <scope>NUCLEOTIDE SEQUENCE [LARGE SCALE GENOMIC DNA]</scope>
    <source>
        <strain evidence="5 6">DSM 18233</strain>
    </source>
</reference>
<keyword evidence="5" id="KW-0687">Ribonucleoprotein</keyword>
<evidence type="ECO:0000256" key="1">
    <source>
        <dbReference type="ARBA" id="ARBA00008694"/>
    </source>
</evidence>
<keyword evidence="5" id="KW-0689">Ribosomal protein</keyword>
<dbReference type="Proteomes" id="UP000543030">
    <property type="component" value="Unassembled WGS sequence"/>
</dbReference>
<name>A0A840RMU5_9NEIS</name>
<proteinExistence type="inferred from homology"/>
<comment type="similarity">
    <text evidence="1">Belongs to the acetyltransferase family.</text>
</comment>
<dbReference type="FunFam" id="3.40.630.30:FF:000064">
    <property type="entry name" value="GNAT family acetyltransferase"/>
    <property type="match status" value="1"/>
</dbReference>
<evidence type="ECO:0000259" key="4">
    <source>
        <dbReference type="PROSITE" id="PS51186"/>
    </source>
</evidence>
<dbReference type="InterPro" id="IPR016181">
    <property type="entry name" value="Acyl_CoA_acyltransferase"/>
</dbReference>
<dbReference type="GO" id="GO:0008080">
    <property type="term" value="F:N-acetyltransferase activity"/>
    <property type="evidence" value="ECO:0007669"/>
    <property type="project" value="UniProtKB-ARBA"/>
</dbReference>